<dbReference type="SUPFAM" id="SSF56601">
    <property type="entry name" value="beta-lactamase/transpeptidase-like"/>
    <property type="match status" value="1"/>
</dbReference>
<keyword evidence="5" id="KW-0573">Peptidoglycan synthesis</keyword>
<protein>
    <submittedName>
        <fullName evidence="12">D-alanyl-D-alanine carboxypeptidase</fullName>
    </submittedName>
</protein>
<feature type="domain" description="Peptidase S11 D-alanyl-D-alanine carboxypeptidase A N-terminal" evidence="11">
    <location>
        <begin position="59"/>
        <end position="284"/>
    </location>
</feature>
<sequence>MGSARIRTRLNGFVAALGLLALAACQSVTPQGAASVPSSTTAAPAVAAVNTLSLAPVPAKAEARARAEIVIDARSGKALYELDADAPRYPASLTKMMTLYLLFEEVSAGKLNLDSPLRVSANAASQPPAKIGVKAGSTISVKDAAQAIAVKSGNDVAVVIAENISGSERAFARKMTQKAQALGMRRTRFVNASGLPDTAQVTTARDMATLARALKTRFPQYASYFRARSFSYGGRTFKATNNLLGRVAGVDGMKTGYIRLSGFNLAASARRGGKSLIVVVMGGPSEGARDRRVAELIEENF</sequence>
<name>A0A7X3LR62_9HYPH</name>
<evidence type="ECO:0000256" key="7">
    <source>
        <dbReference type="PIRSR" id="PIRSR618044-1"/>
    </source>
</evidence>
<dbReference type="PRINTS" id="PR00725">
    <property type="entry name" value="DADACBPTASE1"/>
</dbReference>
<organism evidence="12 13">
    <name type="scientific">Stappia sediminis</name>
    <dbReference type="NCBI Taxonomy" id="2692190"/>
    <lineage>
        <taxon>Bacteria</taxon>
        <taxon>Pseudomonadati</taxon>
        <taxon>Pseudomonadota</taxon>
        <taxon>Alphaproteobacteria</taxon>
        <taxon>Hyphomicrobiales</taxon>
        <taxon>Stappiaceae</taxon>
        <taxon>Stappia</taxon>
    </lineage>
</organism>
<keyword evidence="6" id="KW-0961">Cell wall biogenesis/degradation</keyword>
<evidence type="ECO:0000259" key="11">
    <source>
        <dbReference type="Pfam" id="PF00768"/>
    </source>
</evidence>
<dbReference type="GO" id="GO:0071555">
    <property type="term" value="P:cell wall organization"/>
    <property type="evidence" value="ECO:0007669"/>
    <property type="project" value="UniProtKB-KW"/>
</dbReference>
<dbReference type="InterPro" id="IPR018044">
    <property type="entry name" value="Peptidase_S11"/>
</dbReference>
<dbReference type="PROSITE" id="PS51257">
    <property type="entry name" value="PROKAR_LIPOPROTEIN"/>
    <property type="match status" value="1"/>
</dbReference>
<dbReference type="GO" id="GO:0006508">
    <property type="term" value="P:proteolysis"/>
    <property type="evidence" value="ECO:0007669"/>
    <property type="project" value="InterPro"/>
</dbReference>
<evidence type="ECO:0000256" key="8">
    <source>
        <dbReference type="PIRSR" id="PIRSR618044-2"/>
    </source>
</evidence>
<feature type="binding site" evidence="8">
    <location>
        <position position="254"/>
    </location>
    <ligand>
        <name>substrate</name>
    </ligand>
</feature>
<dbReference type="PANTHER" id="PTHR21581">
    <property type="entry name" value="D-ALANYL-D-ALANINE CARBOXYPEPTIDASE"/>
    <property type="match status" value="1"/>
</dbReference>
<dbReference type="GO" id="GO:0009252">
    <property type="term" value="P:peptidoglycan biosynthetic process"/>
    <property type="evidence" value="ECO:0007669"/>
    <property type="project" value="UniProtKB-KW"/>
</dbReference>
<keyword evidence="4" id="KW-0133">Cell shape</keyword>
<evidence type="ECO:0000256" key="2">
    <source>
        <dbReference type="ARBA" id="ARBA00022729"/>
    </source>
</evidence>
<feature type="signal peptide" evidence="10">
    <location>
        <begin position="1"/>
        <end position="23"/>
    </location>
</feature>
<dbReference type="PANTHER" id="PTHR21581:SF6">
    <property type="entry name" value="TRAFFICKING PROTEIN PARTICLE COMPLEX SUBUNIT 12"/>
    <property type="match status" value="1"/>
</dbReference>
<evidence type="ECO:0000313" key="13">
    <source>
        <dbReference type="Proteomes" id="UP000433101"/>
    </source>
</evidence>
<evidence type="ECO:0000256" key="1">
    <source>
        <dbReference type="ARBA" id="ARBA00007164"/>
    </source>
</evidence>
<keyword evidence="12" id="KW-0645">Protease</keyword>
<dbReference type="GO" id="GO:0009002">
    <property type="term" value="F:serine-type D-Ala-D-Ala carboxypeptidase activity"/>
    <property type="evidence" value="ECO:0007669"/>
    <property type="project" value="InterPro"/>
</dbReference>
<feature type="chain" id="PRO_5031115691" evidence="10">
    <location>
        <begin position="24"/>
        <end position="301"/>
    </location>
</feature>
<dbReference type="AlphaFoldDB" id="A0A7X3LR62"/>
<dbReference type="Proteomes" id="UP000433101">
    <property type="component" value="Unassembled WGS sequence"/>
</dbReference>
<feature type="active site" description="Proton acceptor" evidence="7">
    <location>
        <position position="95"/>
    </location>
</feature>
<keyword evidence="3" id="KW-0378">Hydrolase</keyword>
<keyword evidence="2 10" id="KW-0732">Signal</keyword>
<feature type="active site" description="Acyl-ester intermediate" evidence="7">
    <location>
        <position position="92"/>
    </location>
</feature>
<feature type="active site" evidence="7">
    <location>
        <position position="152"/>
    </location>
</feature>
<keyword evidence="12" id="KW-0121">Carboxypeptidase</keyword>
<dbReference type="RefSeq" id="WP_160773818.1">
    <property type="nucleotide sequence ID" value="NZ_WUMV01000001.1"/>
</dbReference>
<evidence type="ECO:0000256" key="5">
    <source>
        <dbReference type="ARBA" id="ARBA00022984"/>
    </source>
</evidence>
<gene>
    <name evidence="12" type="ORF">GR183_01540</name>
</gene>
<comment type="caution">
    <text evidence="12">The sequence shown here is derived from an EMBL/GenBank/DDBJ whole genome shotgun (WGS) entry which is preliminary data.</text>
</comment>
<evidence type="ECO:0000256" key="3">
    <source>
        <dbReference type="ARBA" id="ARBA00022801"/>
    </source>
</evidence>
<dbReference type="Gene3D" id="3.40.710.10">
    <property type="entry name" value="DD-peptidase/beta-lactamase superfamily"/>
    <property type="match status" value="1"/>
</dbReference>
<dbReference type="GO" id="GO:0008360">
    <property type="term" value="P:regulation of cell shape"/>
    <property type="evidence" value="ECO:0007669"/>
    <property type="project" value="UniProtKB-KW"/>
</dbReference>
<keyword evidence="13" id="KW-1185">Reference proteome</keyword>
<proteinExistence type="inferred from homology"/>
<dbReference type="InterPro" id="IPR012338">
    <property type="entry name" value="Beta-lactam/transpept-like"/>
</dbReference>
<dbReference type="Pfam" id="PF00768">
    <property type="entry name" value="Peptidase_S11"/>
    <property type="match status" value="1"/>
</dbReference>
<dbReference type="EMBL" id="WUMV01000001">
    <property type="protein sequence ID" value="MXN63573.1"/>
    <property type="molecule type" value="Genomic_DNA"/>
</dbReference>
<dbReference type="InterPro" id="IPR001967">
    <property type="entry name" value="Peptidase_S11_N"/>
</dbReference>
<reference evidence="12 13" key="1">
    <citation type="submission" date="2019-12" db="EMBL/GenBank/DDBJ databases">
        <authorList>
            <person name="Li M."/>
        </authorList>
    </citation>
    <scope>NUCLEOTIDE SEQUENCE [LARGE SCALE GENOMIC DNA]</scope>
    <source>
        <strain evidence="12 13">GBMRC 2046</strain>
    </source>
</reference>
<comment type="similarity">
    <text evidence="1 9">Belongs to the peptidase S11 family.</text>
</comment>
<evidence type="ECO:0000256" key="4">
    <source>
        <dbReference type="ARBA" id="ARBA00022960"/>
    </source>
</evidence>
<evidence type="ECO:0000256" key="6">
    <source>
        <dbReference type="ARBA" id="ARBA00023316"/>
    </source>
</evidence>
<accession>A0A7X3LR62</accession>
<evidence type="ECO:0000256" key="9">
    <source>
        <dbReference type="RuleBase" id="RU004016"/>
    </source>
</evidence>
<evidence type="ECO:0000313" key="12">
    <source>
        <dbReference type="EMBL" id="MXN63573.1"/>
    </source>
</evidence>
<evidence type="ECO:0000256" key="10">
    <source>
        <dbReference type="SAM" id="SignalP"/>
    </source>
</evidence>